<evidence type="ECO:0000256" key="1">
    <source>
        <dbReference type="SAM" id="MobiDB-lite"/>
    </source>
</evidence>
<name>A0A078A475_STYLE</name>
<reference evidence="2 3" key="1">
    <citation type="submission" date="2014-06" db="EMBL/GenBank/DDBJ databases">
        <authorList>
            <person name="Swart Estienne"/>
        </authorList>
    </citation>
    <scope>NUCLEOTIDE SEQUENCE [LARGE SCALE GENOMIC DNA]</scope>
    <source>
        <strain evidence="2 3">130c</strain>
    </source>
</reference>
<organism evidence="2 3">
    <name type="scientific">Stylonychia lemnae</name>
    <name type="common">Ciliate</name>
    <dbReference type="NCBI Taxonomy" id="5949"/>
    <lineage>
        <taxon>Eukaryota</taxon>
        <taxon>Sar</taxon>
        <taxon>Alveolata</taxon>
        <taxon>Ciliophora</taxon>
        <taxon>Intramacronucleata</taxon>
        <taxon>Spirotrichea</taxon>
        <taxon>Stichotrichia</taxon>
        <taxon>Sporadotrichida</taxon>
        <taxon>Oxytrichidae</taxon>
        <taxon>Stylonychinae</taxon>
        <taxon>Stylonychia</taxon>
    </lineage>
</organism>
<evidence type="ECO:0000313" key="2">
    <source>
        <dbReference type="EMBL" id="CDW76952.1"/>
    </source>
</evidence>
<sequence length="332" mass="38043">MDQLVFKKGNGSHSVQECMKKLDVNGSQISISDKYLTDLITYLESENGCSGICNQGLFFYQNDINNGPPSRSCLNEFQQVVYESFDLMGGILLALFVLKTISFFLQQCLMKQTLVSTGQNNQIMTSSSPPIFRIPPSEQIKNNESGKIQDDSEITFSPEQDVNGSREQQHLLDNKNLNNQIYNSPSHPLNQILPNDVQKFEVQEQFNDNEEKKEEVKRQYSSNKTFANSLKIRDSGFLPLMNNKKKIIQFDNFKLFDRALEDYESSKSNQKEEINSNNDYKIELNLVKPDNISLQNSFNSRGGRIYQADDQFPPLQVKLVQNLSDGQNENEW</sequence>
<gene>
    <name evidence="2" type="primary">Contig1483.g1616</name>
    <name evidence="2" type="ORF">STYLEM_5917</name>
</gene>
<dbReference type="InParanoid" id="A0A078A475"/>
<protein>
    <submittedName>
        <fullName evidence="2">Uncharacterized protein</fullName>
    </submittedName>
</protein>
<dbReference type="AlphaFoldDB" id="A0A078A475"/>
<accession>A0A078A475</accession>
<feature type="region of interest" description="Disordered" evidence="1">
    <location>
        <begin position="139"/>
        <end position="159"/>
    </location>
</feature>
<dbReference type="Proteomes" id="UP000039865">
    <property type="component" value="Unassembled WGS sequence"/>
</dbReference>
<evidence type="ECO:0000313" key="3">
    <source>
        <dbReference type="Proteomes" id="UP000039865"/>
    </source>
</evidence>
<keyword evidence="3" id="KW-1185">Reference proteome</keyword>
<proteinExistence type="predicted"/>
<dbReference type="EMBL" id="CCKQ01005693">
    <property type="protein sequence ID" value="CDW76952.1"/>
    <property type="molecule type" value="Genomic_DNA"/>
</dbReference>